<comment type="subcellular location">
    <subcellularLocation>
        <location evidence="1">Nucleus</location>
    </subcellularLocation>
</comment>
<keyword evidence="3" id="KW-0805">Transcription regulation</keyword>
<reference evidence="6 7" key="1">
    <citation type="journal article" date="2016" name="Nat. Commun.">
        <title>Ectomycorrhizal ecology is imprinted in the genome of the dominant symbiotic fungus Cenococcum geophilum.</title>
        <authorList>
            <consortium name="DOE Joint Genome Institute"/>
            <person name="Peter M."/>
            <person name="Kohler A."/>
            <person name="Ohm R.A."/>
            <person name="Kuo A."/>
            <person name="Krutzmann J."/>
            <person name="Morin E."/>
            <person name="Arend M."/>
            <person name="Barry K.W."/>
            <person name="Binder M."/>
            <person name="Choi C."/>
            <person name="Clum A."/>
            <person name="Copeland A."/>
            <person name="Grisel N."/>
            <person name="Haridas S."/>
            <person name="Kipfer T."/>
            <person name="LaButti K."/>
            <person name="Lindquist E."/>
            <person name="Lipzen A."/>
            <person name="Maire R."/>
            <person name="Meier B."/>
            <person name="Mihaltcheva S."/>
            <person name="Molinier V."/>
            <person name="Murat C."/>
            <person name="Poggeler S."/>
            <person name="Quandt C.A."/>
            <person name="Sperisen C."/>
            <person name="Tritt A."/>
            <person name="Tisserant E."/>
            <person name="Crous P.W."/>
            <person name="Henrissat B."/>
            <person name="Nehls U."/>
            <person name="Egli S."/>
            <person name="Spatafora J.W."/>
            <person name="Grigoriev I.V."/>
            <person name="Martin F.M."/>
        </authorList>
    </citation>
    <scope>NUCLEOTIDE SEQUENCE [LARGE SCALE GENOMIC DNA]</scope>
    <source>
        <strain evidence="6 7">CBS 459.81</strain>
    </source>
</reference>
<dbReference type="PANTHER" id="PTHR47338:SF10">
    <property type="entry name" value="TRANSCRIPTION FACTOR DOMAIN-CONTAINING PROTEIN-RELATED"/>
    <property type="match status" value="1"/>
</dbReference>
<dbReference type="GO" id="GO:0046872">
    <property type="term" value="F:metal ion binding"/>
    <property type="evidence" value="ECO:0007669"/>
    <property type="project" value="UniProtKB-KW"/>
</dbReference>
<organism evidence="6 7">
    <name type="scientific">Lepidopterella palustris CBS 459.81</name>
    <dbReference type="NCBI Taxonomy" id="1314670"/>
    <lineage>
        <taxon>Eukaryota</taxon>
        <taxon>Fungi</taxon>
        <taxon>Dikarya</taxon>
        <taxon>Ascomycota</taxon>
        <taxon>Pezizomycotina</taxon>
        <taxon>Dothideomycetes</taxon>
        <taxon>Pleosporomycetidae</taxon>
        <taxon>Mytilinidiales</taxon>
        <taxon>Argynnaceae</taxon>
        <taxon>Lepidopterella</taxon>
    </lineage>
</organism>
<evidence type="ECO:0008006" key="8">
    <source>
        <dbReference type="Google" id="ProtNLM"/>
    </source>
</evidence>
<dbReference type="CDD" id="cd12148">
    <property type="entry name" value="fungal_TF_MHR"/>
    <property type="match status" value="1"/>
</dbReference>
<dbReference type="OrthoDB" id="3037908at2759"/>
<evidence type="ECO:0000256" key="2">
    <source>
        <dbReference type="ARBA" id="ARBA00022723"/>
    </source>
</evidence>
<dbReference type="GO" id="GO:0005634">
    <property type="term" value="C:nucleus"/>
    <property type="evidence" value="ECO:0007669"/>
    <property type="project" value="UniProtKB-SubCell"/>
</dbReference>
<dbReference type="PANTHER" id="PTHR47338">
    <property type="entry name" value="ZN(II)2CYS6 TRANSCRIPTION FACTOR (EUROFUNG)-RELATED"/>
    <property type="match status" value="1"/>
</dbReference>
<dbReference type="GO" id="GO:0000981">
    <property type="term" value="F:DNA-binding transcription factor activity, RNA polymerase II-specific"/>
    <property type="evidence" value="ECO:0007669"/>
    <property type="project" value="InterPro"/>
</dbReference>
<sequence length="314" mass="34816">MDQESGSSYTNLYLRFQAATDCTEVQERRRTFWAVFTLICLTEAVCGQSKKANDQDITTHLPSADFERSTSAPDSSISLHKFIENPQTSDICLIAGVAVAGFLYRSLLSHARSSQSDSSYDFWTHHYKLDALIKSVSIALDYPLSPKLDPQVMFLTTLIHTSTILAHRTAFAYANNSAQANNKLRTPNILTDTSPRCLTAATSISQLMRLALRSTSSATQSWYPNPTRSSLVLQLDPLVIPCLSTAMQALPPVLRNSNLDTQATEAVQVLFATLNAMRRGAPCVDMFMARMADMEDLHGISSYAEDEKVQHMVY</sequence>
<dbReference type="InterPro" id="IPR050815">
    <property type="entry name" value="TF_fung"/>
</dbReference>
<keyword evidence="4" id="KW-0804">Transcription</keyword>
<keyword evidence="5" id="KW-0539">Nucleus</keyword>
<evidence type="ECO:0000313" key="7">
    <source>
        <dbReference type="Proteomes" id="UP000250266"/>
    </source>
</evidence>
<evidence type="ECO:0000256" key="3">
    <source>
        <dbReference type="ARBA" id="ARBA00023015"/>
    </source>
</evidence>
<protein>
    <recommendedName>
        <fullName evidence="8">Transcription factor domain-containing protein</fullName>
    </recommendedName>
</protein>
<keyword evidence="7" id="KW-1185">Reference proteome</keyword>
<dbReference type="EMBL" id="KV745209">
    <property type="protein sequence ID" value="OCK76467.1"/>
    <property type="molecule type" value="Genomic_DNA"/>
</dbReference>
<dbReference type="AlphaFoldDB" id="A0A8E2E355"/>
<name>A0A8E2E355_9PEZI</name>
<evidence type="ECO:0000256" key="1">
    <source>
        <dbReference type="ARBA" id="ARBA00004123"/>
    </source>
</evidence>
<keyword evidence="2" id="KW-0479">Metal-binding</keyword>
<proteinExistence type="predicted"/>
<dbReference type="Proteomes" id="UP000250266">
    <property type="component" value="Unassembled WGS sequence"/>
</dbReference>
<gene>
    <name evidence="6" type="ORF">K432DRAFT_428703</name>
</gene>
<accession>A0A8E2E355</accession>
<evidence type="ECO:0000256" key="4">
    <source>
        <dbReference type="ARBA" id="ARBA00023163"/>
    </source>
</evidence>
<evidence type="ECO:0000256" key="5">
    <source>
        <dbReference type="ARBA" id="ARBA00023242"/>
    </source>
</evidence>
<evidence type="ECO:0000313" key="6">
    <source>
        <dbReference type="EMBL" id="OCK76467.1"/>
    </source>
</evidence>